<dbReference type="GO" id="GO:0000287">
    <property type="term" value="F:magnesium ion binding"/>
    <property type="evidence" value="ECO:0007669"/>
    <property type="project" value="UniProtKB-UniRule"/>
</dbReference>
<dbReference type="PROSITE" id="PS01128">
    <property type="entry name" value="SHIKIMATE_KINASE"/>
    <property type="match status" value="1"/>
</dbReference>
<dbReference type="Proteomes" id="UP001056756">
    <property type="component" value="Chromosome"/>
</dbReference>
<comment type="function">
    <text evidence="11">Catalyzes the specific phosphorylation of the 3-hydroxyl group of shikimic acid using ATP as a cosubstrate.</text>
</comment>
<dbReference type="Pfam" id="PF01202">
    <property type="entry name" value="SKI"/>
    <property type="match status" value="1"/>
</dbReference>
<comment type="similarity">
    <text evidence="2 11">Belongs to the shikimate kinase family.</text>
</comment>
<keyword evidence="11" id="KW-0479">Metal-binding</keyword>
<comment type="pathway">
    <text evidence="1 11">Metabolic intermediate biosynthesis; chorismate biosynthesis; chorismate from D-erythrose 4-phosphate and phosphoenolpyruvate: step 5/7.</text>
</comment>
<dbReference type="AlphaFoldDB" id="A0A9J6ZAM8"/>
<dbReference type="CDD" id="cd00464">
    <property type="entry name" value="SK"/>
    <property type="match status" value="1"/>
</dbReference>
<dbReference type="InterPro" id="IPR000623">
    <property type="entry name" value="Shikimate_kinase/TSH1"/>
</dbReference>
<keyword evidence="11" id="KW-0460">Magnesium</keyword>
<evidence type="ECO:0000256" key="4">
    <source>
        <dbReference type="ARBA" id="ARBA00022605"/>
    </source>
</evidence>
<keyword evidence="5 11" id="KW-0808">Transferase</keyword>
<dbReference type="PRINTS" id="PR01100">
    <property type="entry name" value="SHIKIMTKNASE"/>
</dbReference>
<reference evidence="12" key="1">
    <citation type="submission" date="2022-05" db="EMBL/GenBank/DDBJ databases">
        <title>Novel bacterial taxa in a minimal lignocellulolytic consortium and its capacity to transform plastics disclosed by genome-resolved metagenomics.</title>
        <authorList>
            <person name="Rodriguez C.A.D."/>
            <person name="Diaz-Garcia L."/>
            <person name="Herrera K."/>
            <person name="Tarazona N.A."/>
            <person name="Sproer C."/>
            <person name="Overmann J."/>
            <person name="Jimenez D.J."/>
        </authorList>
    </citation>
    <scope>NUCLEOTIDE SEQUENCE</scope>
    <source>
        <strain evidence="12">MAG5</strain>
    </source>
</reference>
<name>A0A9J6ZAM8_9BACL</name>
<dbReference type="GO" id="GO:0005829">
    <property type="term" value="C:cytosol"/>
    <property type="evidence" value="ECO:0007669"/>
    <property type="project" value="TreeGrafter"/>
</dbReference>
<feature type="binding site" evidence="11">
    <location>
        <position position="124"/>
    </location>
    <ligand>
        <name>ATP</name>
        <dbReference type="ChEBI" id="CHEBI:30616"/>
    </ligand>
</feature>
<evidence type="ECO:0000256" key="9">
    <source>
        <dbReference type="ARBA" id="ARBA00023141"/>
    </source>
</evidence>
<evidence type="ECO:0000256" key="8">
    <source>
        <dbReference type="ARBA" id="ARBA00022840"/>
    </source>
</evidence>
<gene>
    <name evidence="11" type="primary">aroK</name>
    <name evidence="12" type="ORF">NAG76_15505</name>
</gene>
<sequence length="177" mass="19210">MQTNSLRNKIILIGFMGTGKSAVADGLASVLQLHKHDVDVAIVKHAGQAISEIFAQSGEETFRNIETEVLKELLSSPDASIIATGGGAVLKQENRDLMLEHGLVIHLIASSDVIIARVKHDTGRPLLQGDVTERVHQLMSARAGAYDFAHYSIDTSNLSLPEVVSQIVEIWHQANLK</sequence>
<organism evidence="12 13">
    <name type="scientific">Candidatus Pristimantibacillus lignocellulolyticus</name>
    <dbReference type="NCBI Taxonomy" id="2994561"/>
    <lineage>
        <taxon>Bacteria</taxon>
        <taxon>Bacillati</taxon>
        <taxon>Bacillota</taxon>
        <taxon>Bacilli</taxon>
        <taxon>Bacillales</taxon>
        <taxon>Paenibacillaceae</taxon>
        <taxon>Candidatus Pristimantibacillus</taxon>
    </lineage>
</organism>
<dbReference type="HAMAP" id="MF_00109">
    <property type="entry name" value="Shikimate_kinase"/>
    <property type="match status" value="1"/>
</dbReference>
<feature type="binding site" evidence="11">
    <location>
        <position position="63"/>
    </location>
    <ligand>
        <name>substrate</name>
    </ligand>
</feature>
<evidence type="ECO:0000256" key="7">
    <source>
        <dbReference type="ARBA" id="ARBA00022777"/>
    </source>
</evidence>
<dbReference type="Gene3D" id="3.40.50.300">
    <property type="entry name" value="P-loop containing nucleotide triphosphate hydrolases"/>
    <property type="match status" value="1"/>
</dbReference>
<evidence type="ECO:0000256" key="11">
    <source>
        <dbReference type="HAMAP-Rule" id="MF_00109"/>
    </source>
</evidence>
<keyword evidence="4 11" id="KW-0028">Amino-acid biosynthesis</keyword>
<keyword evidence="6 11" id="KW-0547">Nucleotide-binding</keyword>
<dbReference type="GO" id="GO:0005524">
    <property type="term" value="F:ATP binding"/>
    <property type="evidence" value="ECO:0007669"/>
    <property type="project" value="UniProtKB-UniRule"/>
</dbReference>
<protein>
    <recommendedName>
        <fullName evidence="3 11">Shikimate kinase</fullName>
        <shortName evidence="11">SK</shortName>
        <ecNumber evidence="3 11">2.7.1.71</ecNumber>
    </recommendedName>
</protein>
<accession>A0A9J6ZAM8</accession>
<dbReference type="GO" id="GO:0009423">
    <property type="term" value="P:chorismate biosynthetic process"/>
    <property type="evidence" value="ECO:0007669"/>
    <property type="project" value="UniProtKB-UniRule"/>
</dbReference>
<evidence type="ECO:0000256" key="3">
    <source>
        <dbReference type="ARBA" id="ARBA00012154"/>
    </source>
</evidence>
<comment type="subcellular location">
    <subcellularLocation>
        <location evidence="11">Cytoplasm</location>
    </subcellularLocation>
</comment>
<dbReference type="KEGG" id="plig:NAG76_15505"/>
<comment type="subunit">
    <text evidence="11">Monomer.</text>
</comment>
<dbReference type="SUPFAM" id="SSF52540">
    <property type="entry name" value="P-loop containing nucleoside triphosphate hydrolases"/>
    <property type="match status" value="1"/>
</dbReference>
<feature type="binding site" evidence="11">
    <location>
        <position position="142"/>
    </location>
    <ligand>
        <name>substrate</name>
    </ligand>
</feature>
<keyword evidence="7 11" id="KW-0418">Kinase</keyword>
<evidence type="ECO:0000256" key="1">
    <source>
        <dbReference type="ARBA" id="ARBA00004842"/>
    </source>
</evidence>
<evidence type="ECO:0000256" key="2">
    <source>
        <dbReference type="ARBA" id="ARBA00006997"/>
    </source>
</evidence>
<evidence type="ECO:0000256" key="10">
    <source>
        <dbReference type="ARBA" id="ARBA00048567"/>
    </source>
</evidence>
<dbReference type="EC" id="2.7.1.71" evidence="3 11"/>
<dbReference type="GO" id="GO:0008652">
    <property type="term" value="P:amino acid biosynthetic process"/>
    <property type="evidence" value="ECO:0007669"/>
    <property type="project" value="UniProtKB-KW"/>
</dbReference>
<keyword evidence="9 11" id="KW-0057">Aromatic amino acid biosynthesis</keyword>
<evidence type="ECO:0000313" key="12">
    <source>
        <dbReference type="EMBL" id="URN93229.1"/>
    </source>
</evidence>
<keyword evidence="11" id="KW-0963">Cytoplasm</keyword>
<evidence type="ECO:0000313" key="13">
    <source>
        <dbReference type="Proteomes" id="UP001056756"/>
    </source>
</evidence>
<keyword evidence="8 11" id="KW-0067">ATP-binding</keyword>
<dbReference type="PANTHER" id="PTHR21087">
    <property type="entry name" value="SHIKIMATE KINASE"/>
    <property type="match status" value="1"/>
</dbReference>
<dbReference type="InterPro" id="IPR027417">
    <property type="entry name" value="P-loop_NTPase"/>
</dbReference>
<evidence type="ECO:0000256" key="5">
    <source>
        <dbReference type="ARBA" id="ARBA00022679"/>
    </source>
</evidence>
<comment type="cofactor">
    <cofactor evidence="11">
        <name>Mg(2+)</name>
        <dbReference type="ChEBI" id="CHEBI:18420"/>
    </cofactor>
    <text evidence="11">Binds 1 Mg(2+) ion per subunit.</text>
</comment>
<dbReference type="PANTHER" id="PTHR21087:SF16">
    <property type="entry name" value="SHIKIMATE KINASE 1, CHLOROPLASTIC"/>
    <property type="match status" value="1"/>
</dbReference>
<dbReference type="GO" id="GO:0009073">
    <property type="term" value="P:aromatic amino acid family biosynthetic process"/>
    <property type="evidence" value="ECO:0007669"/>
    <property type="project" value="UniProtKB-KW"/>
</dbReference>
<evidence type="ECO:0000256" key="6">
    <source>
        <dbReference type="ARBA" id="ARBA00022741"/>
    </source>
</evidence>
<dbReference type="InterPro" id="IPR023000">
    <property type="entry name" value="Shikimate_kinase_CS"/>
</dbReference>
<comment type="catalytic activity">
    <reaction evidence="10 11">
        <text>shikimate + ATP = 3-phosphoshikimate + ADP + H(+)</text>
        <dbReference type="Rhea" id="RHEA:13121"/>
        <dbReference type="ChEBI" id="CHEBI:15378"/>
        <dbReference type="ChEBI" id="CHEBI:30616"/>
        <dbReference type="ChEBI" id="CHEBI:36208"/>
        <dbReference type="ChEBI" id="CHEBI:145989"/>
        <dbReference type="ChEBI" id="CHEBI:456216"/>
        <dbReference type="EC" id="2.7.1.71"/>
    </reaction>
</comment>
<feature type="binding site" evidence="11">
    <location>
        <position position="86"/>
    </location>
    <ligand>
        <name>substrate</name>
    </ligand>
</feature>
<proteinExistence type="inferred from homology"/>
<dbReference type="InterPro" id="IPR031322">
    <property type="entry name" value="Shikimate/glucono_kinase"/>
</dbReference>
<dbReference type="GO" id="GO:0004765">
    <property type="term" value="F:shikimate kinase activity"/>
    <property type="evidence" value="ECO:0007669"/>
    <property type="project" value="UniProtKB-UniRule"/>
</dbReference>
<dbReference type="EMBL" id="CP097899">
    <property type="protein sequence ID" value="URN93229.1"/>
    <property type="molecule type" value="Genomic_DNA"/>
</dbReference>
<feature type="binding site" evidence="11">
    <location>
        <begin position="17"/>
        <end position="22"/>
    </location>
    <ligand>
        <name>ATP</name>
        <dbReference type="ChEBI" id="CHEBI:30616"/>
    </ligand>
</feature>
<feature type="binding site" evidence="11">
    <location>
        <position position="39"/>
    </location>
    <ligand>
        <name>substrate</name>
    </ligand>
</feature>
<comment type="caution">
    <text evidence="11">Lacks conserved residue(s) required for the propagation of feature annotation.</text>
</comment>
<feature type="binding site" evidence="11">
    <location>
        <position position="21"/>
    </location>
    <ligand>
        <name>Mg(2+)</name>
        <dbReference type="ChEBI" id="CHEBI:18420"/>
    </ligand>
</feature>